<keyword evidence="11" id="KW-0969">Cilium</keyword>
<dbReference type="PRINTS" id="PR00953">
    <property type="entry name" value="TYPE3IMRPROT"/>
</dbReference>
<evidence type="ECO:0000256" key="9">
    <source>
        <dbReference type="NCBIfam" id="TIGR01400"/>
    </source>
</evidence>
<feature type="transmembrane region" description="Helical" evidence="10">
    <location>
        <begin position="131"/>
        <end position="151"/>
    </location>
</feature>
<comment type="similarity">
    <text evidence="2 10">Belongs to the FliR/MopE/SpaR family.</text>
</comment>
<evidence type="ECO:0000256" key="10">
    <source>
        <dbReference type="RuleBase" id="RU362071"/>
    </source>
</evidence>
<evidence type="ECO:0000256" key="1">
    <source>
        <dbReference type="ARBA" id="ARBA00002578"/>
    </source>
</evidence>
<evidence type="ECO:0000256" key="3">
    <source>
        <dbReference type="ARBA" id="ARBA00021717"/>
    </source>
</evidence>
<comment type="function">
    <text evidence="1 10">Role in flagellar biosynthesis.</text>
</comment>
<evidence type="ECO:0000256" key="5">
    <source>
        <dbReference type="ARBA" id="ARBA00022692"/>
    </source>
</evidence>
<accession>A0ABM9HCP7</accession>
<name>A0ABM9HCP7_9BACT</name>
<keyword evidence="11" id="KW-0966">Cell projection</keyword>
<keyword evidence="5 10" id="KW-0812">Transmembrane</keyword>
<keyword evidence="4 10" id="KW-1003">Cell membrane</keyword>
<comment type="subcellular location">
    <subcellularLocation>
        <location evidence="10">Cell membrane</location>
        <topology evidence="10">Multi-pass membrane protein</topology>
    </subcellularLocation>
    <subcellularLocation>
        <location evidence="10">Bacterial flagellum basal body</location>
    </subcellularLocation>
</comment>
<keyword evidence="12" id="KW-1185">Reference proteome</keyword>
<evidence type="ECO:0000256" key="2">
    <source>
        <dbReference type="ARBA" id="ARBA00009772"/>
    </source>
</evidence>
<proteinExistence type="inferred from homology"/>
<evidence type="ECO:0000256" key="6">
    <source>
        <dbReference type="ARBA" id="ARBA00022989"/>
    </source>
</evidence>
<sequence length="258" mass="28526">MDLFTLSYADFERFLFVLFRVGAFIMFVPILGSAQFPARLKVGLIVLLSFSVFPLVPQEAIAQPKGLLGLSVMLFSEMLIGFSVAYIMRMIFTAVQVAGTMIDFQMGFGVVNVIDPQTQSQVSITAQFQNIFATFLFLALNGHHLTIHALIESFEMINPHQFAFSASTAEFLVQAFAAMFVVAIQIAAPVMVILFFISVGLGLVARTVPQMNVFIVAFPLQIGVGLLMVGVTFTFFAALFKKQLTEMPFWVLGLMQTF</sequence>
<evidence type="ECO:0000256" key="8">
    <source>
        <dbReference type="ARBA" id="ARBA00023143"/>
    </source>
</evidence>
<protein>
    <recommendedName>
        <fullName evidence="3 9">Flagellar biosynthetic protein FliR</fullName>
    </recommendedName>
</protein>
<dbReference type="PANTHER" id="PTHR30065:SF1">
    <property type="entry name" value="SURFACE PRESENTATION OF ANTIGENS PROTEIN SPAR"/>
    <property type="match status" value="1"/>
</dbReference>
<dbReference type="PANTHER" id="PTHR30065">
    <property type="entry name" value="FLAGELLAR BIOSYNTHETIC PROTEIN FLIR"/>
    <property type="match status" value="1"/>
</dbReference>
<feature type="transmembrane region" description="Helical" evidence="10">
    <location>
        <begin position="38"/>
        <end position="56"/>
    </location>
</feature>
<feature type="transmembrane region" description="Helical" evidence="10">
    <location>
        <begin position="14"/>
        <end position="31"/>
    </location>
</feature>
<keyword evidence="6 10" id="KW-1133">Transmembrane helix</keyword>
<dbReference type="InterPro" id="IPR006303">
    <property type="entry name" value="FliR"/>
</dbReference>
<dbReference type="Proteomes" id="UP001157733">
    <property type="component" value="Chromosome"/>
</dbReference>
<evidence type="ECO:0000256" key="7">
    <source>
        <dbReference type="ARBA" id="ARBA00023136"/>
    </source>
</evidence>
<evidence type="ECO:0000256" key="4">
    <source>
        <dbReference type="ARBA" id="ARBA00022475"/>
    </source>
</evidence>
<dbReference type="InterPro" id="IPR002010">
    <property type="entry name" value="T3SS_IM_R"/>
</dbReference>
<reference evidence="11 12" key="1">
    <citation type="submission" date="2022-09" db="EMBL/GenBank/DDBJ databases">
        <authorList>
            <person name="Kop L."/>
        </authorList>
    </citation>
    <scope>NUCLEOTIDE SEQUENCE [LARGE SCALE GENOMIC DNA]</scope>
    <source>
        <strain evidence="11 12">347</strain>
    </source>
</reference>
<dbReference type="RefSeq" id="WP_282010892.1">
    <property type="nucleotide sequence ID" value="NZ_OX336137.1"/>
</dbReference>
<dbReference type="EMBL" id="OX336137">
    <property type="protein sequence ID" value="CAI2717980.1"/>
    <property type="molecule type" value="Genomic_DNA"/>
</dbReference>
<gene>
    <name evidence="11" type="ORF">NSPWAT_1121</name>
</gene>
<dbReference type="Pfam" id="PF01311">
    <property type="entry name" value="Bac_export_1"/>
    <property type="match status" value="1"/>
</dbReference>
<keyword evidence="8 10" id="KW-0975">Bacterial flagellum</keyword>
<dbReference type="NCBIfam" id="TIGR01400">
    <property type="entry name" value="fliR"/>
    <property type="match status" value="1"/>
</dbReference>
<keyword evidence="11" id="KW-0282">Flagellum</keyword>
<organism evidence="11 12">
    <name type="scientific">Nitrospina watsonii</name>
    <dbReference type="NCBI Taxonomy" id="1323948"/>
    <lineage>
        <taxon>Bacteria</taxon>
        <taxon>Pseudomonadati</taxon>
        <taxon>Nitrospinota/Tectimicrobiota group</taxon>
        <taxon>Nitrospinota</taxon>
        <taxon>Nitrospinia</taxon>
        <taxon>Nitrospinales</taxon>
        <taxon>Nitrospinaceae</taxon>
        <taxon>Nitrospina</taxon>
    </lineage>
</organism>
<feature type="transmembrane region" description="Helical" evidence="10">
    <location>
        <begin position="171"/>
        <end position="201"/>
    </location>
</feature>
<evidence type="ECO:0000313" key="12">
    <source>
        <dbReference type="Proteomes" id="UP001157733"/>
    </source>
</evidence>
<feature type="transmembrane region" description="Helical" evidence="10">
    <location>
        <begin position="213"/>
        <end position="240"/>
    </location>
</feature>
<feature type="transmembrane region" description="Helical" evidence="10">
    <location>
        <begin position="68"/>
        <end position="88"/>
    </location>
</feature>
<evidence type="ECO:0000313" key="11">
    <source>
        <dbReference type="EMBL" id="CAI2717980.1"/>
    </source>
</evidence>
<keyword evidence="7 10" id="KW-0472">Membrane</keyword>